<keyword evidence="1" id="KW-0812">Transmembrane</keyword>
<gene>
    <name evidence="2" type="ORF">ECRASSUSDP1_LOCUS14403</name>
</gene>
<feature type="transmembrane region" description="Helical" evidence="1">
    <location>
        <begin position="84"/>
        <end position="105"/>
    </location>
</feature>
<comment type="caution">
    <text evidence="2">The sequence shown here is derived from an EMBL/GenBank/DDBJ whole genome shotgun (WGS) entry which is preliminary data.</text>
</comment>
<evidence type="ECO:0000313" key="2">
    <source>
        <dbReference type="EMBL" id="CAI2373065.1"/>
    </source>
</evidence>
<proteinExistence type="predicted"/>
<sequence length="212" mass="23157">MMFLIFFIMFLIIFNNFSHSFSSIFSSHMLKLLVLVRISPASFTCATFLYFLTMSSTCPLIVISLLVIMSFLLCLLFSSTSFIFYILSCGEFCVSISWASIIFVITSSTSTSASSKASFSSWSVLAVMTASSSAASATSGSASGTSTSGFFGFVRSIVKITIFSSSTTNDLSGVILLLFGWLLVCFLLRLYSRVLILAITSKGCEHINLRHF</sequence>
<accession>A0AAD1XI03</accession>
<reference evidence="2" key="1">
    <citation type="submission" date="2023-07" db="EMBL/GenBank/DDBJ databases">
        <authorList>
            <consortium name="AG Swart"/>
            <person name="Singh M."/>
            <person name="Singh A."/>
            <person name="Seah K."/>
            <person name="Emmerich C."/>
        </authorList>
    </citation>
    <scope>NUCLEOTIDE SEQUENCE</scope>
    <source>
        <strain evidence="2">DP1</strain>
    </source>
</reference>
<feature type="transmembrane region" description="Helical" evidence="1">
    <location>
        <begin position="171"/>
        <end position="191"/>
    </location>
</feature>
<evidence type="ECO:0000313" key="3">
    <source>
        <dbReference type="Proteomes" id="UP001295684"/>
    </source>
</evidence>
<keyword evidence="1" id="KW-0472">Membrane</keyword>
<dbReference type="AlphaFoldDB" id="A0AAD1XI03"/>
<name>A0AAD1XI03_EUPCR</name>
<keyword evidence="1" id="KW-1133">Transmembrane helix</keyword>
<feature type="transmembrane region" description="Helical" evidence="1">
    <location>
        <begin position="32"/>
        <end position="52"/>
    </location>
</feature>
<dbReference type="EMBL" id="CAMPGE010014390">
    <property type="protein sequence ID" value="CAI2373065.1"/>
    <property type="molecule type" value="Genomic_DNA"/>
</dbReference>
<protein>
    <submittedName>
        <fullName evidence="2">Uncharacterized protein</fullName>
    </submittedName>
</protein>
<dbReference type="Proteomes" id="UP001295684">
    <property type="component" value="Unassembled WGS sequence"/>
</dbReference>
<evidence type="ECO:0000256" key="1">
    <source>
        <dbReference type="SAM" id="Phobius"/>
    </source>
</evidence>
<organism evidence="2 3">
    <name type="scientific">Euplotes crassus</name>
    <dbReference type="NCBI Taxonomy" id="5936"/>
    <lineage>
        <taxon>Eukaryota</taxon>
        <taxon>Sar</taxon>
        <taxon>Alveolata</taxon>
        <taxon>Ciliophora</taxon>
        <taxon>Intramacronucleata</taxon>
        <taxon>Spirotrichea</taxon>
        <taxon>Hypotrichia</taxon>
        <taxon>Euplotida</taxon>
        <taxon>Euplotidae</taxon>
        <taxon>Moneuplotes</taxon>
    </lineage>
</organism>
<feature type="transmembrane region" description="Helical" evidence="1">
    <location>
        <begin position="59"/>
        <end position="78"/>
    </location>
</feature>
<keyword evidence="3" id="KW-1185">Reference proteome</keyword>